<comment type="caution">
    <text evidence="3">The sequence shown here is derived from an EMBL/GenBank/DDBJ whole genome shotgun (WGS) entry which is preliminary data.</text>
</comment>
<dbReference type="Pfam" id="PF04845">
    <property type="entry name" value="PurA"/>
    <property type="match status" value="2"/>
</dbReference>
<dbReference type="GO" id="GO:0005634">
    <property type="term" value="C:nucleus"/>
    <property type="evidence" value="ECO:0007669"/>
    <property type="project" value="TreeGrafter"/>
</dbReference>
<evidence type="ECO:0000313" key="3">
    <source>
        <dbReference type="EMBL" id="KAK9803252.1"/>
    </source>
</evidence>
<organism evidence="3 4">
    <name type="scientific">Symbiochloris irregularis</name>
    <dbReference type="NCBI Taxonomy" id="706552"/>
    <lineage>
        <taxon>Eukaryota</taxon>
        <taxon>Viridiplantae</taxon>
        <taxon>Chlorophyta</taxon>
        <taxon>core chlorophytes</taxon>
        <taxon>Trebouxiophyceae</taxon>
        <taxon>Trebouxiales</taxon>
        <taxon>Trebouxiaceae</taxon>
        <taxon>Symbiochloris</taxon>
    </lineage>
</organism>
<evidence type="ECO:0000256" key="2">
    <source>
        <dbReference type="ARBA" id="ARBA00023125"/>
    </source>
</evidence>
<dbReference type="InterPro" id="IPR006628">
    <property type="entry name" value="PUR-bd_fam"/>
</dbReference>
<reference evidence="3 4" key="1">
    <citation type="journal article" date="2024" name="Nat. Commun.">
        <title>Phylogenomics reveals the evolutionary origins of lichenization in chlorophyte algae.</title>
        <authorList>
            <person name="Puginier C."/>
            <person name="Libourel C."/>
            <person name="Otte J."/>
            <person name="Skaloud P."/>
            <person name="Haon M."/>
            <person name="Grisel S."/>
            <person name="Petersen M."/>
            <person name="Berrin J.G."/>
            <person name="Delaux P.M."/>
            <person name="Dal Grande F."/>
            <person name="Keller J."/>
        </authorList>
    </citation>
    <scope>NUCLEOTIDE SEQUENCE [LARGE SCALE GENOMIC DNA]</scope>
    <source>
        <strain evidence="3 4">SAG 2036</strain>
    </source>
</reference>
<dbReference type="PANTHER" id="PTHR12611">
    <property type="entry name" value="PUR-TRANSCRIPTIONAL ACTIVATOR"/>
    <property type="match status" value="1"/>
</dbReference>
<protein>
    <submittedName>
        <fullName evidence="3">Uncharacterized protein</fullName>
    </submittedName>
</protein>
<keyword evidence="2" id="KW-0238">DNA-binding</keyword>
<dbReference type="Proteomes" id="UP001465755">
    <property type="component" value="Unassembled WGS sequence"/>
</dbReference>
<dbReference type="PANTHER" id="PTHR12611:SF0">
    <property type="entry name" value="PURINE-RICH BINDING PROTEIN-ALPHA, ISOFORM B"/>
    <property type="match status" value="1"/>
</dbReference>
<name>A0AAW1P1Q8_9CHLO</name>
<dbReference type="AlphaFoldDB" id="A0AAW1P1Q8"/>
<dbReference type="SMART" id="SM00712">
    <property type="entry name" value="PUR"/>
    <property type="match status" value="3"/>
</dbReference>
<dbReference type="GO" id="GO:0000981">
    <property type="term" value="F:DNA-binding transcription factor activity, RNA polymerase II-specific"/>
    <property type="evidence" value="ECO:0007669"/>
    <property type="project" value="TreeGrafter"/>
</dbReference>
<accession>A0AAW1P1Q8</accession>
<dbReference type="EMBL" id="JALJOQ010000061">
    <property type="protein sequence ID" value="KAK9803252.1"/>
    <property type="molecule type" value="Genomic_DNA"/>
</dbReference>
<dbReference type="Gene3D" id="3.10.450.700">
    <property type="match status" value="3"/>
</dbReference>
<dbReference type="GO" id="GO:0032422">
    <property type="term" value="F:purine-rich negative regulatory element binding"/>
    <property type="evidence" value="ECO:0007669"/>
    <property type="project" value="InterPro"/>
</dbReference>
<comment type="similarity">
    <text evidence="1">Belongs to the PUR DNA-binding protein family.</text>
</comment>
<evidence type="ECO:0000313" key="4">
    <source>
        <dbReference type="Proteomes" id="UP001465755"/>
    </source>
</evidence>
<sequence>MQAGVAGVGQAGEREICSEVLRVESKLFFLDARINDRGAYLKISEKSNSRSRSTVVVPAAGIAWFRELFKYYSGATDAQGPLVSKECPVESKVFFFELGENARGQFLRVSESGAGPRGRSSLIVPSGGPDFAGFEAMRGVLERVEAAVLQSLGQAIPGHTAALQQQVQVSGPAPVVGPGPTPPTVAETEFGGQVVRAGHKRYFFDPGSNQKGSFVRITEVVGADRISLMVPMEAAPQFIAALDACMQQHLAEQPASSSFPAS</sequence>
<gene>
    <name evidence="3" type="ORF">WJX73_010484</name>
</gene>
<dbReference type="GO" id="GO:0000977">
    <property type="term" value="F:RNA polymerase II transcription regulatory region sequence-specific DNA binding"/>
    <property type="evidence" value="ECO:0007669"/>
    <property type="project" value="InterPro"/>
</dbReference>
<keyword evidence="4" id="KW-1185">Reference proteome</keyword>
<evidence type="ECO:0000256" key="1">
    <source>
        <dbReference type="ARBA" id="ARBA00009251"/>
    </source>
</evidence>
<proteinExistence type="inferred from homology"/>